<evidence type="ECO:0000256" key="1">
    <source>
        <dbReference type="ARBA" id="ARBA00001957"/>
    </source>
</evidence>
<dbReference type="Pfam" id="PF00501">
    <property type="entry name" value="AMP-binding"/>
    <property type="match status" value="1"/>
</dbReference>
<dbReference type="Pfam" id="PF00668">
    <property type="entry name" value="Condensation"/>
    <property type="match status" value="2"/>
</dbReference>
<evidence type="ECO:0000313" key="6">
    <source>
        <dbReference type="EMBL" id="MDR6378945.1"/>
    </source>
</evidence>
<dbReference type="CDD" id="cd19531">
    <property type="entry name" value="LCL_NRPS-like"/>
    <property type="match status" value="1"/>
</dbReference>
<dbReference type="PANTHER" id="PTHR45398:SF1">
    <property type="entry name" value="ENZYME, PUTATIVE (JCVI)-RELATED"/>
    <property type="match status" value="1"/>
</dbReference>
<feature type="region of interest" description="Disordered" evidence="4">
    <location>
        <begin position="1"/>
        <end position="22"/>
    </location>
</feature>
<dbReference type="Gene3D" id="3.40.50.1820">
    <property type="entry name" value="alpha/beta hydrolase"/>
    <property type="match status" value="1"/>
</dbReference>
<dbReference type="CDD" id="cd19534">
    <property type="entry name" value="E_NRPS"/>
    <property type="match status" value="1"/>
</dbReference>
<evidence type="ECO:0000256" key="3">
    <source>
        <dbReference type="ARBA" id="ARBA00022553"/>
    </source>
</evidence>
<dbReference type="NCBIfam" id="TIGR01720">
    <property type="entry name" value="NRPS-para261"/>
    <property type="match status" value="1"/>
</dbReference>
<evidence type="ECO:0000259" key="5">
    <source>
        <dbReference type="PROSITE" id="PS50075"/>
    </source>
</evidence>
<evidence type="ECO:0000256" key="4">
    <source>
        <dbReference type="SAM" id="MobiDB-lite"/>
    </source>
</evidence>
<dbReference type="InterPro" id="IPR025110">
    <property type="entry name" value="AMP-bd_C"/>
</dbReference>
<dbReference type="InterPro" id="IPR045851">
    <property type="entry name" value="AMP-bd_C_sf"/>
</dbReference>
<organism evidence="6 7">
    <name type="scientific">Paraburkholderia caledonica</name>
    <dbReference type="NCBI Taxonomy" id="134536"/>
    <lineage>
        <taxon>Bacteria</taxon>
        <taxon>Pseudomonadati</taxon>
        <taxon>Pseudomonadota</taxon>
        <taxon>Betaproteobacteria</taxon>
        <taxon>Burkholderiales</taxon>
        <taxon>Burkholderiaceae</taxon>
        <taxon>Paraburkholderia</taxon>
    </lineage>
</organism>
<gene>
    <name evidence="6" type="ORF">J2776_005667</name>
</gene>
<evidence type="ECO:0000313" key="7">
    <source>
        <dbReference type="Proteomes" id="UP001185254"/>
    </source>
</evidence>
<proteinExistence type="predicted"/>
<dbReference type="Pfam" id="PF13193">
    <property type="entry name" value="AMP-binding_C"/>
    <property type="match status" value="1"/>
</dbReference>
<dbReference type="Gene3D" id="3.30.559.30">
    <property type="entry name" value="Nonribosomal peptide synthetase, condensation domain"/>
    <property type="match status" value="2"/>
</dbReference>
<dbReference type="SUPFAM" id="SSF56801">
    <property type="entry name" value="Acetyl-CoA synthetase-like"/>
    <property type="match status" value="1"/>
</dbReference>
<dbReference type="InterPro" id="IPR001031">
    <property type="entry name" value="Thioesterase"/>
</dbReference>
<dbReference type="SMART" id="SM00824">
    <property type="entry name" value="PKS_TE"/>
    <property type="match status" value="1"/>
</dbReference>
<dbReference type="EMBL" id="JAVDQN010000006">
    <property type="protein sequence ID" value="MDR6378945.1"/>
    <property type="molecule type" value="Genomic_DNA"/>
</dbReference>
<dbReference type="InterPro" id="IPR010071">
    <property type="entry name" value="AA_adenyl_dom"/>
</dbReference>
<keyword evidence="2" id="KW-0596">Phosphopantetheine</keyword>
<dbReference type="Gene3D" id="1.10.1200.10">
    <property type="entry name" value="ACP-like"/>
    <property type="match status" value="1"/>
</dbReference>
<dbReference type="Pfam" id="PF00550">
    <property type="entry name" value="PP-binding"/>
    <property type="match status" value="1"/>
</dbReference>
<sequence length="1920" mass="208215">MQTTTRNEPAAVPDFSTGIGDAPSHALAISRKYAALSPERRRRFREKASEQGIDPARLPIVPLSREAGNANDEDGVPSSPGSALYPLAPAQERLWFLWKLDPQNPAYNLSRALRLTGHLDVPALRRAFDALVARHGALRTRFVETRGVVVQHIGDGAHYLWREHALEDAAQLRDRLRAAAREPFDLVKGPLLRVDLIAIGAERHALSIVVHHIVSDGWSQSLFVRELAALYRAALTGQDAPLARALPPVEIHFGDVAAWQREWQDGALVDDLAYWTQRLGTDRPALELPLDRPRAAVRGIEGGRARRDVAPALAGRLREVARAQRTTLFTVLLGAYAALLYRYDGQSGVRIGVPSAGRQRSETEGLIGFFVNTLVIDVDVDGRMPFGTLLAGLHERVLEAHAHQAAPFGSILDALRIERDLGRSPLLQVMFNLEQATSSASVAMPGLVVEPEAGGTDTARFDLVLNVVDDGHGLRLMFNYAADVFDASTVERIALQYEAILTQMTEDVARRVGSLTLPGRYEAAPLQRYAFESLGMALAAQAKRSPDAIALRCEDESLTYAALDAWSATLAAKLVARGVGAERRVGLCVARGPALIAALLGIIRLGGAFVPLDPEYPPARLAQMIDDAGIVQVVADSASAKQVDAVLAGCEVVEVGDAVLAIRPDDDASAETATAASHFLDAPLHPDQLAYVLYTSGSTGRPKGVGVSHGALWTHLQDFLATYGIDGKDTVLHSSTINFDVALHETLPALLRGATVEMRGAQPWDLQSLSERLVKRRVTFARIPTALWQQWQRHAPPRAQLALRQVTVGGEALPGDALTRWREGPLADIRLDNLYGPTETTVAALYRRTGADDARQVTVPIGHPYPGRTARVFDAFGDEAPVGGLGELCIGGPTVARGYPGRAALTAERFVPDPYGEPGARLYRSGDLCRLRADGTVEFLGRLDQQVKLRGQRIELGEIEAVLRQCEGVREAAVIVVGEVQKQRLAAYVAGQSDAASLQPLDAQRLQRELEQKLPGYMVPSSITVLPRLPWMPNGKLDRASLPAPQAGEIERVAPSNEVEAALLSIWAAVLGRDDLGVTDNFFEAGGDSIQSLQIIARAREAGWRLTPRQVFEHPTVAGLAQRAQRLEAGAVQEIDDGAALPLTPIQRLFFERYPQGESHWNQAVLLKVKGRLVPAALERAVAALEARHDALRLRFVKEAGGWKQVAVREAGTSEAERAPNASQASNASDASEEAQASRTSEPLQTSQPSQSASTAVVHHDHLASLAGLTTACDRIQSSLNIEHGPIWRIGHFETPDETRVLIAIHHLAVDGVSWRVLLEELQTAYEQAERDEPIALPAPSMSWRAWVRSINQYAESSERVSELAWWQTSLDAPALRAGPLFPPLSSHPQPEKTLLKKLSPDMTAELLREAPRAYKMRVDEVLLAALARAIGDTVARDEVLVELEGHGREDVIEGADLSRTVGWFTTQYPLALPRGMDSADSLLRVRERLAAVPLRGLGWGLLACCADAASQSALRALPSPEIGFNYLGRFDQTFDGESRFGFAPESSGDAIAPHARIPDRALDINGWIAGNSLTFNWGYAPQFLPDELAEKLFASFESALGELLAHLRTATSQPQMSASLRAVPESLEALARRDAVAASWAARAVYEASLPVPSDDALAGWFARRRPQDANARARAVPSPAVPLNALGAPATLFCLHPGYGMVGEYRTLAQALNGRVTLIAMQAPALRGEPWEGDTFEALAAHYAQRIEALQPHGDYALLGWSFGGRLAIAIADHFERRGARVSFVGIVDTATHRVDGAAPIVDEGSVAAPELALLDGAEPSLLGKALAVDSMHADLMSRHALPRVACDLHVWRARRVADPRRRMSWADRTRGRLHEFDIDATHTSIVHHPLLAAQLAQWFGQPLPRNGDPSASLHGDS</sequence>
<dbReference type="PROSITE" id="PS50075">
    <property type="entry name" value="CARRIER"/>
    <property type="match status" value="1"/>
</dbReference>
<dbReference type="InterPro" id="IPR020845">
    <property type="entry name" value="AMP-binding_CS"/>
</dbReference>
<comment type="caution">
    <text evidence="6">The sequence shown here is derived from an EMBL/GenBank/DDBJ whole genome shotgun (WGS) entry which is preliminary data.</text>
</comment>
<dbReference type="Pfam" id="PF00975">
    <property type="entry name" value="Thioesterase"/>
    <property type="match status" value="1"/>
</dbReference>
<comment type="cofactor">
    <cofactor evidence="1">
        <name>pantetheine 4'-phosphate</name>
        <dbReference type="ChEBI" id="CHEBI:47942"/>
    </cofactor>
</comment>
<dbReference type="Gene3D" id="3.30.559.10">
    <property type="entry name" value="Chloramphenicol acetyltransferase-like domain"/>
    <property type="match status" value="2"/>
</dbReference>
<dbReference type="InterPro" id="IPR000873">
    <property type="entry name" value="AMP-dep_synth/lig_dom"/>
</dbReference>
<name>A0ABU1L6Y6_9BURK</name>
<feature type="region of interest" description="Disordered" evidence="4">
    <location>
        <begin position="1211"/>
        <end position="1257"/>
    </location>
</feature>
<dbReference type="SMART" id="SM00823">
    <property type="entry name" value="PKS_PP"/>
    <property type="match status" value="1"/>
</dbReference>
<reference evidence="6 7" key="1">
    <citation type="submission" date="2023-07" db="EMBL/GenBank/DDBJ databases">
        <title>Sorghum-associated microbial communities from plants grown in Nebraska, USA.</title>
        <authorList>
            <person name="Schachtman D."/>
        </authorList>
    </citation>
    <scope>NUCLEOTIDE SEQUENCE [LARGE SCALE GENOMIC DNA]</scope>
    <source>
        <strain evidence="6 7">DS1039</strain>
    </source>
</reference>
<keyword evidence="3" id="KW-0597">Phosphoprotein</keyword>
<dbReference type="InterPro" id="IPR010060">
    <property type="entry name" value="NRPS_synth"/>
</dbReference>
<dbReference type="InterPro" id="IPR009081">
    <property type="entry name" value="PP-bd_ACP"/>
</dbReference>
<dbReference type="SUPFAM" id="SSF52777">
    <property type="entry name" value="CoA-dependent acyltransferases"/>
    <property type="match status" value="4"/>
</dbReference>
<dbReference type="InterPro" id="IPR029058">
    <property type="entry name" value="AB_hydrolase_fold"/>
</dbReference>
<dbReference type="InterPro" id="IPR020802">
    <property type="entry name" value="TesA-like"/>
</dbReference>
<keyword evidence="7" id="KW-1185">Reference proteome</keyword>
<dbReference type="RefSeq" id="WP_310070944.1">
    <property type="nucleotide sequence ID" value="NZ_JAVDQN010000006.1"/>
</dbReference>
<dbReference type="NCBIfam" id="TIGR01733">
    <property type="entry name" value="AA-adenyl-dom"/>
    <property type="match status" value="1"/>
</dbReference>
<dbReference type="InterPro" id="IPR001242">
    <property type="entry name" value="Condensation_dom"/>
</dbReference>
<evidence type="ECO:0000256" key="2">
    <source>
        <dbReference type="ARBA" id="ARBA00022450"/>
    </source>
</evidence>
<dbReference type="Gene3D" id="3.30.300.30">
    <property type="match status" value="1"/>
</dbReference>
<dbReference type="SUPFAM" id="SSF53474">
    <property type="entry name" value="alpha/beta-Hydrolases"/>
    <property type="match status" value="1"/>
</dbReference>
<protein>
    <submittedName>
        <fullName evidence="6">Amino acid adenylation domain-containing protein/non-ribosomal peptide synthase protein (TIGR01720 family)</fullName>
    </submittedName>
</protein>
<feature type="compositionally biased region" description="Low complexity" evidence="4">
    <location>
        <begin position="1245"/>
        <end position="1256"/>
    </location>
</feature>
<dbReference type="Gene3D" id="2.30.38.10">
    <property type="entry name" value="Luciferase, Domain 3"/>
    <property type="match status" value="1"/>
</dbReference>
<accession>A0ABU1L6Y6</accession>
<dbReference type="CDD" id="cd05930">
    <property type="entry name" value="A_NRPS"/>
    <property type="match status" value="1"/>
</dbReference>
<dbReference type="InterPro" id="IPR006162">
    <property type="entry name" value="Ppantetheine_attach_site"/>
</dbReference>
<dbReference type="Proteomes" id="UP001185254">
    <property type="component" value="Unassembled WGS sequence"/>
</dbReference>
<dbReference type="PANTHER" id="PTHR45398">
    <property type="match status" value="1"/>
</dbReference>
<feature type="domain" description="Carrier" evidence="5">
    <location>
        <begin position="1054"/>
        <end position="1128"/>
    </location>
</feature>
<dbReference type="PROSITE" id="PS00455">
    <property type="entry name" value="AMP_BINDING"/>
    <property type="match status" value="1"/>
</dbReference>
<dbReference type="InterPro" id="IPR036736">
    <property type="entry name" value="ACP-like_sf"/>
</dbReference>
<dbReference type="PROSITE" id="PS00012">
    <property type="entry name" value="PHOSPHOPANTETHEINE"/>
    <property type="match status" value="1"/>
</dbReference>
<dbReference type="SUPFAM" id="SSF47336">
    <property type="entry name" value="ACP-like"/>
    <property type="match status" value="1"/>
</dbReference>
<dbReference type="InterPro" id="IPR023213">
    <property type="entry name" value="CAT-like_dom_sf"/>
</dbReference>
<dbReference type="Gene3D" id="3.40.50.980">
    <property type="match status" value="2"/>
</dbReference>
<dbReference type="InterPro" id="IPR020806">
    <property type="entry name" value="PKS_PP-bd"/>
</dbReference>
<feature type="compositionally biased region" description="Low complexity" evidence="4">
    <location>
        <begin position="1219"/>
        <end position="1238"/>
    </location>
</feature>